<sequence>MGVGGVAVPGSGTPTGLLLERLDDECEEGGSIVEDGQQTSTASPSGGSGRQGNVIQHLGEIAAMSRVIVTGSSNIRA</sequence>
<feature type="compositionally biased region" description="Polar residues" evidence="1">
    <location>
        <begin position="36"/>
        <end position="45"/>
    </location>
</feature>
<dbReference type="Gramene" id="BGIOSGA027910-TA">
    <property type="protein sequence ID" value="BGIOSGA027910-PA"/>
    <property type="gene ID" value="BGIOSGA027910"/>
</dbReference>
<protein>
    <submittedName>
        <fullName evidence="2">Uncharacterized protein</fullName>
    </submittedName>
</protein>
<name>B8BAE6_ORYSI</name>
<dbReference type="EMBL" id="CM000133">
    <property type="protein sequence ID" value="EEC82841.1"/>
    <property type="molecule type" value="Genomic_DNA"/>
</dbReference>
<dbReference type="AlphaFoldDB" id="B8BAE6"/>
<organism evidence="2 3">
    <name type="scientific">Oryza sativa subsp. indica</name>
    <name type="common">Rice</name>
    <dbReference type="NCBI Taxonomy" id="39946"/>
    <lineage>
        <taxon>Eukaryota</taxon>
        <taxon>Viridiplantae</taxon>
        <taxon>Streptophyta</taxon>
        <taxon>Embryophyta</taxon>
        <taxon>Tracheophyta</taxon>
        <taxon>Spermatophyta</taxon>
        <taxon>Magnoliopsida</taxon>
        <taxon>Liliopsida</taxon>
        <taxon>Poales</taxon>
        <taxon>Poaceae</taxon>
        <taxon>BOP clade</taxon>
        <taxon>Oryzoideae</taxon>
        <taxon>Oryzeae</taxon>
        <taxon>Oryzinae</taxon>
        <taxon>Oryza</taxon>
        <taxon>Oryza sativa</taxon>
    </lineage>
</organism>
<dbReference type="Proteomes" id="UP000007015">
    <property type="component" value="Chromosome 8"/>
</dbReference>
<evidence type="ECO:0000313" key="2">
    <source>
        <dbReference type="EMBL" id="EEC82841.1"/>
    </source>
</evidence>
<proteinExistence type="predicted"/>
<dbReference type="HOGENOM" id="CLU_2642465_0_0_1"/>
<reference evidence="2 3" key="1">
    <citation type="journal article" date="2005" name="PLoS Biol.">
        <title>The genomes of Oryza sativa: a history of duplications.</title>
        <authorList>
            <person name="Yu J."/>
            <person name="Wang J."/>
            <person name="Lin W."/>
            <person name="Li S."/>
            <person name="Li H."/>
            <person name="Zhou J."/>
            <person name="Ni P."/>
            <person name="Dong W."/>
            <person name="Hu S."/>
            <person name="Zeng C."/>
            <person name="Zhang J."/>
            <person name="Zhang Y."/>
            <person name="Li R."/>
            <person name="Xu Z."/>
            <person name="Li S."/>
            <person name="Li X."/>
            <person name="Zheng H."/>
            <person name="Cong L."/>
            <person name="Lin L."/>
            <person name="Yin J."/>
            <person name="Geng J."/>
            <person name="Li G."/>
            <person name="Shi J."/>
            <person name="Liu J."/>
            <person name="Lv H."/>
            <person name="Li J."/>
            <person name="Wang J."/>
            <person name="Deng Y."/>
            <person name="Ran L."/>
            <person name="Shi X."/>
            <person name="Wang X."/>
            <person name="Wu Q."/>
            <person name="Li C."/>
            <person name="Ren X."/>
            <person name="Wang J."/>
            <person name="Wang X."/>
            <person name="Li D."/>
            <person name="Liu D."/>
            <person name="Zhang X."/>
            <person name="Ji Z."/>
            <person name="Zhao W."/>
            <person name="Sun Y."/>
            <person name="Zhang Z."/>
            <person name="Bao J."/>
            <person name="Han Y."/>
            <person name="Dong L."/>
            <person name="Ji J."/>
            <person name="Chen P."/>
            <person name="Wu S."/>
            <person name="Liu J."/>
            <person name="Xiao Y."/>
            <person name="Bu D."/>
            <person name="Tan J."/>
            <person name="Yang L."/>
            <person name="Ye C."/>
            <person name="Zhang J."/>
            <person name="Xu J."/>
            <person name="Zhou Y."/>
            <person name="Yu Y."/>
            <person name="Zhang B."/>
            <person name="Zhuang S."/>
            <person name="Wei H."/>
            <person name="Liu B."/>
            <person name="Lei M."/>
            <person name="Yu H."/>
            <person name="Li Y."/>
            <person name="Xu H."/>
            <person name="Wei S."/>
            <person name="He X."/>
            <person name="Fang L."/>
            <person name="Zhang Z."/>
            <person name="Zhang Y."/>
            <person name="Huang X."/>
            <person name="Su Z."/>
            <person name="Tong W."/>
            <person name="Li J."/>
            <person name="Tong Z."/>
            <person name="Li S."/>
            <person name="Ye J."/>
            <person name="Wang L."/>
            <person name="Fang L."/>
            <person name="Lei T."/>
            <person name="Chen C."/>
            <person name="Chen H."/>
            <person name="Xu Z."/>
            <person name="Li H."/>
            <person name="Huang H."/>
            <person name="Zhang F."/>
            <person name="Xu H."/>
            <person name="Li N."/>
            <person name="Zhao C."/>
            <person name="Li S."/>
            <person name="Dong L."/>
            <person name="Huang Y."/>
            <person name="Li L."/>
            <person name="Xi Y."/>
            <person name="Qi Q."/>
            <person name="Li W."/>
            <person name="Zhang B."/>
            <person name="Hu W."/>
            <person name="Zhang Y."/>
            <person name="Tian X."/>
            <person name="Jiao Y."/>
            <person name="Liang X."/>
            <person name="Jin J."/>
            <person name="Gao L."/>
            <person name="Zheng W."/>
            <person name="Hao B."/>
            <person name="Liu S."/>
            <person name="Wang W."/>
            <person name="Yuan L."/>
            <person name="Cao M."/>
            <person name="McDermott J."/>
            <person name="Samudrala R."/>
            <person name="Wang J."/>
            <person name="Wong G.K."/>
            <person name="Yang H."/>
        </authorList>
    </citation>
    <scope>NUCLEOTIDE SEQUENCE [LARGE SCALE GENOMIC DNA]</scope>
    <source>
        <strain evidence="3">cv. 93-11</strain>
    </source>
</reference>
<gene>
    <name evidence="2" type="ORF">OsI_27652</name>
</gene>
<accession>B8BAE6</accession>
<feature type="region of interest" description="Disordered" evidence="1">
    <location>
        <begin position="29"/>
        <end position="52"/>
    </location>
</feature>
<evidence type="ECO:0000313" key="3">
    <source>
        <dbReference type="Proteomes" id="UP000007015"/>
    </source>
</evidence>
<evidence type="ECO:0000256" key="1">
    <source>
        <dbReference type="SAM" id="MobiDB-lite"/>
    </source>
</evidence>
<keyword evidence="3" id="KW-1185">Reference proteome</keyword>